<dbReference type="InterPro" id="IPR001926">
    <property type="entry name" value="TrpB-like_PALP"/>
</dbReference>
<dbReference type="SUPFAM" id="SSF53686">
    <property type="entry name" value="Tryptophan synthase beta subunit-like PLP-dependent enzymes"/>
    <property type="match status" value="1"/>
</dbReference>
<protein>
    <submittedName>
        <fullName evidence="6">2,3-diaminopropionate biosynthesis protein SbnA</fullName>
    </submittedName>
</protein>
<dbReference type="RefSeq" id="WP_342959749.1">
    <property type="nucleotide sequence ID" value="NZ_JAZHFZ010000064.1"/>
</dbReference>
<dbReference type="Proteomes" id="UP001481677">
    <property type="component" value="Unassembled WGS sequence"/>
</dbReference>
<dbReference type="NCBIfam" id="TIGR03945">
    <property type="entry name" value="PLP_SbnA_fam"/>
    <property type="match status" value="1"/>
</dbReference>
<evidence type="ECO:0000256" key="4">
    <source>
        <dbReference type="ARBA" id="ARBA00022898"/>
    </source>
</evidence>
<accession>A0ABU9RH87</accession>
<comment type="caution">
    <text evidence="6">The sequence shown here is derived from an EMBL/GenBank/DDBJ whole genome shotgun (WGS) entry which is preliminary data.</text>
</comment>
<gene>
    <name evidence="6" type="primary">sbnA</name>
    <name evidence="6" type="ORF">V4C56_41525</name>
</gene>
<dbReference type="CDD" id="cd01561">
    <property type="entry name" value="CBS_like"/>
    <property type="match status" value="1"/>
</dbReference>
<evidence type="ECO:0000256" key="2">
    <source>
        <dbReference type="ARBA" id="ARBA00011738"/>
    </source>
</evidence>
<comment type="subunit">
    <text evidence="2">Homodimer.</text>
</comment>
<dbReference type="InterPro" id="IPR050214">
    <property type="entry name" value="Cys_Synth/Cystath_Beta-Synth"/>
</dbReference>
<feature type="domain" description="Tryptophan synthase beta chain-like PALP" evidence="5">
    <location>
        <begin position="24"/>
        <end position="290"/>
    </location>
</feature>
<reference evidence="6 7" key="1">
    <citation type="submission" date="2024-01" db="EMBL/GenBank/DDBJ databases">
        <title>The diversity of rhizobia nodulating Mimosa spp. in eleven states of Brazil covering several biomes is determined by host plant, location, and edaphic factors.</title>
        <authorList>
            <person name="Rouws L."/>
            <person name="Barauna A."/>
            <person name="Beukes C."/>
            <person name="De Faria S.M."/>
            <person name="Gross E."/>
            <person name="Dos Reis Junior F.B."/>
            <person name="Simon M."/>
            <person name="Maluk M."/>
            <person name="Odee D.W."/>
            <person name="Kenicer G."/>
            <person name="Young J.P.W."/>
            <person name="Reis V.M."/>
            <person name="Zilli J."/>
            <person name="James E.K."/>
        </authorList>
    </citation>
    <scope>NUCLEOTIDE SEQUENCE [LARGE SCALE GENOMIC DNA]</scope>
    <source>
        <strain evidence="6 7">JPY530</strain>
    </source>
</reference>
<keyword evidence="4" id="KW-0663">Pyridoxal phosphate</keyword>
<evidence type="ECO:0000313" key="6">
    <source>
        <dbReference type="EMBL" id="MEM5346093.1"/>
    </source>
</evidence>
<evidence type="ECO:0000256" key="3">
    <source>
        <dbReference type="ARBA" id="ARBA00022679"/>
    </source>
</evidence>
<sequence>MKIRNVSAINNDRAFVEIQGLCPATVHVKIEAFNLAGSVKIKAAVGMIDTLEREERIAPNTRLIESSSGSLGVALAMVCAERGYRFTCVIDPNTSEQNRKTIEAMGAELVVVRQRDENGGFLGTRIQYIRQRVADDRNTIWVNQYANRANPAAHYASTARSISETFGHVDYLFIGAGTTGTLMGCKSFFRRYRPETMIIAIDSIGSVTFGFPPSTRYIPGLGTSRRPEIFDPEGLDAMERVHEADAVTMCRWLARSHGLLLGGSTGSVLAGIHSWRDRICAEDVVVAISPDLGERYLDTIYSDAWVAKRFGEKPVSGDLSFLIGGKAAGLVQ</sequence>
<keyword evidence="7" id="KW-1185">Reference proteome</keyword>
<organism evidence="6 7">
    <name type="scientific">Paraburkholderia azotifigens</name>
    <dbReference type="NCBI Taxonomy" id="2057004"/>
    <lineage>
        <taxon>Bacteria</taxon>
        <taxon>Pseudomonadati</taxon>
        <taxon>Pseudomonadota</taxon>
        <taxon>Betaproteobacteria</taxon>
        <taxon>Burkholderiales</taxon>
        <taxon>Burkholderiaceae</taxon>
        <taxon>Paraburkholderia</taxon>
    </lineage>
</organism>
<evidence type="ECO:0000259" key="5">
    <source>
        <dbReference type="Pfam" id="PF00291"/>
    </source>
</evidence>
<proteinExistence type="predicted"/>
<dbReference type="InterPro" id="IPR023927">
    <property type="entry name" value="SbnA"/>
</dbReference>
<dbReference type="PANTHER" id="PTHR10314">
    <property type="entry name" value="CYSTATHIONINE BETA-SYNTHASE"/>
    <property type="match status" value="1"/>
</dbReference>
<evidence type="ECO:0000256" key="1">
    <source>
        <dbReference type="ARBA" id="ARBA00001933"/>
    </source>
</evidence>
<keyword evidence="3" id="KW-0808">Transferase</keyword>
<dbReference type="Gene3D" id="3.40.50.1100">
    <property type="match status" value="2"/>
</dbReference>
<dbReference type="EMBL" id="JAZHGA010000064">
    <property type="protein sequence ID" value="MEM5346093.1"/>
    <property type="molecule type" value="Genomic_DNA"/>
</dbReference>
<comment type="cofactor">
    <cofactor evidence="1">
        <name>pyridoxal 5'-phosphate</name>
        <dbReference type="ChEBI" id="CHEBI:597326"/>
    </cofactor>
</comment>
<dbReference type="Pfam" id="PF00291">
    <property type="entry name" value="PALP"/>
    <property type="match status" value="1"/>
</dbReference>
<name>A0ABU9RH87_9BURK</name>
<evidence type="ECO:0000313" key="7">
    <source>
        <dbReference type="Proteomes" id="UP001481677"/>
    </source>
</evidence>
<dbReference type="InterPro" id="IPR036052">
    <property type="entry name" value="TrpB-like_PALP_sf"/>
</dbReference>